<evidence type="ECO:0000313" key="2">
    <source>
        <dbReference type="EMBL" id="KDO20940.1"/>
    </source>
</evidence>
<reference evidence="2 3" key="1">
    <citation type="journal article" date="2013" name="PLoS Genet.">
        <title>Distinctive expansion of potential virulence genes in the genome of the oomycete fish pathogen Saprolegnia parasitica.</title>
        <authorList>
            <person name="Jiang R.H."/>
            <person name="de Bruijn I."/>
            <person name="Haas B.J."/>
            <person name="Belmonte R."/>
            <person name="Lobach L."/>
            <person name="Christie J."/>
            <person name="van den Ackerveken G."/>
            <person name="Bottin A."/>
            <person name="Bulone V."/>
            <person name="Diaz-Moreno S.M."/>
            <person name="Dumas B."/>
            <person name="Fan L."/>
            <person name="Gaulin E."/>
            <person name="Govers F."/>
            <person name="Grenville-Briggs L.J."/>
            <person name="Horner N.R."/>
            <person name="Levin J.Z."/>
            <person name="Mammella M."/>
            <person name="Meijer H.J."/>
            <person name="Morris P."/>
            <person name="Nusbaum C."/>
            <person name="Oome S."/>
            <person name="Phillips A.J."/>
            <person name="van Rooyen D."/>
            <person name="Rzeszutek E."/>
            <person name="Saraiva M."/>
            <person name="Secombes C.J."/>
            <person name="Seidl M.F."/>
            <person name="Snel B."/>
            <person name="Stassen J.H."/>
            <person name="Sykes S."/>
            <person name="Tripathy S."/>
            <person name="van den Berg H."/>
            <person name="Vega-Arreguin J.C."/>
            <person name="Wawra S."/>
            <person name="Young S.K."/>
            <person name="Zeng Q."/>
            <person name="Dieguez-Uribeondo J."/>
            <person name="Russ C."/>
            <person name="Tyler B.M."/>
            <person name="van West P."/>
        </authorList>
    </citation>
    <scope>NUCLEOTIDE SEQUENCE [LARGE SCALE GENOMIC DNA]</scope>
    <source>
        <strain evidence="2 3">CBS 223.65</strain>
    </source>
</reference>
<evidence type="ECO:0000256" key="1">
    <source>
        <dbReference type="SAM" id="Coils"/>
    </source>
</evidence>
<protein>
    <submittedName>
        <fullName evidence="2">Uncharacterized protein</fullName>
    </submittedName>
</protein>
<dbReference type="Proteomes" id="UP000030745">
    <property type="component" value="Unassembled WGS sequence"/>
</dbReference>
<sequence length="464" mass="51263">MEPPVYKLISLDSASLEQSLSHLSMRIAQVEDSMPAHPAFASFAERIAQVETKVASLHLSLSSTPVLASSLPSFVKESHVSDDDESRSSVGISLDELRASQMKIKLEHDLRFSTLQLELEKVKRSLGAVPSEADHDVWKQSLVAEMADAILKAKASGAAAEQMTSEKLAQHALEAARWKSDFEASLSKRLDGVVGLIQANAAAINDVTTATEKRLTLQENGISVMEQTAQYLRSTTSSIDDDRAAVHSRLDAVEANVHHVVTQCSDVQTTVDRQVRINQTILDTVDSVEKKMIQRIADSDAKAAATDGLLRGERHHTELLVQDVRNLVGTSMATMDVEARKLSLTIETLTTLQTHLSQTDEAVRSHTVALEVLAKHDDTLKQHQLRLAELDRSIAMQVEKDRVRLERLENDYSSLKHRVNENEWVANENNKIFHEQLHQLHQLAKTTEGALATLAGQMPSLQVP</sequence>
<evidence type="ECO:0000313" key="3">
    <source>
        <dbReference type="Proteomes" id="UP000030745"/>
    </source>
</evidence>
<proteinExistence type="predicted"/>
<dbReference type="OrthoDB" id="77338at2759"/>
<organism evidence="2 3">
    <name type="scientific">Saprolegnia parasitica (strain CBS 223.65)</name>
    <dbReference type="NCBI Taxonomy" id="695850"/>
    <lineage>
        <taxon>Eukaryota</taxon>
        <taxon>Sar</taxon>
        <taxon>Stramenopiles</taxon>
        <taxon>Oomycota</taxon>
        <taxon>Saprolegniomycetes</taxon>
        <taxon>Saprolegniales</taxon>
        <taxon>Saprolegniaceae</taxon>
        <taxon>Saprolegnia</taxon>
    </lineage>
</organism>
<dbReference type="AlphaFoldDB" id="A0A067BVR4"/>
<dbReference type="KEGG" id="spar:SPRG_14031"/>
<dbReference type="EMBL" id="KK583299">
    <property type="protein sequence ID" value="KDO20940.1"/>
    <property type="molecule type" value="Genomic_DNA"/>
</dbReference>
<dbReference type="VEuPathDB" id="FungiDB:SPRG_14031"/>
<dbReference type="GeneID" id="24135864"/>
<name>A0A067BVR4_SAPPC</name>
<keyword evidence="3" id="KW-1185">Reference proteome</keyword>
<accession>A0A067BVR4</accession>
<feature type="coiled-coil region" evidence="1">
    <location>
        <begin position="373"/>
        <end position="425"/>
    </location>
</feature>
<keyword evidence="1" id="KW-0175">Coiled coil</keyword>
<gene>
    <name evidence="2" type="ORF">SPRG_14031</name>
</gene>
<dbReference type="RefSeq" id="XP_012208332.1">
    <property type="nucleotide sequence ID" value="XM_012352942.1"/>
</dbReference>